<dbReference type="Gene3D" id="3.90.550.10">
    <property type="entry name" value="Spore Coat Polysaccharide Biosynthesis Protein SpsA, Chain A"/>
    <property type="match status" value="1"/>
</dbReference>
<comment type="similarity">
    <text evidence="2">Belongs to the CDP-glycerol glycerophosphotransferase family.</text>
</comment>
<evidence type="ECO:0000256" key="2">
    <source>
        <dbReference type="ARBA" id="ARBA00010488"/>
    </source>
</evidence>
<dbReference type="CDD" id="cd00761">
    <property type="entry name" value="Glyco_tranf_GTA_type"/>
    <property type="match status" value="1"/>
</dbReference>
<evidence type="ECO:0000256" key="1">
    <source>
        <dbReference type="ARBA" id="ARBA00004202"/>
    </source>
</evidence>
<feature type="domain" description="Glycosyltransferase 2-like" evidence="7">
    <location>
        <begin position="5"/>
        <end position="169"/>
    </location>
</feature>
<keyword evidence="6" id="KW-0472">Membrane</keyword>
<name>A0A437PQK8_9ACTN</name>
<dbReference type="Pfam" id="PF04464">
    <property type="entry name" value="Glyphos_transf"/>
    <property type="match status" value="1"/>
</dbReference>
<accession>A0A437PQK8</accession>
<dbReference type="EMBL" id="RZYA01000006">
    <property type="protein sequence ID" value="RVU24519.1"/>
    <property type="molecule type" value="Genomic_DNA"/>
</dbReference>
<dbReference type="InterPro" id="IPR051612">
    <property type="entry name" value="Teichoic_Acid_Biosynth"/>
</dbReference>
<dbReference type="AlphaFoldDB" id="A0A437PQK8"/>
<evidence type="ECO:0000313" key="9">
    <source>
        <dbReference type="Proteomes" id="UP000283128"/>
    </source>
</evidence>
<dbReference type="InterPro" id="IPR007554">
    <property type="entry name" value="Glycerophosphate_synth"/>
</dbReference>
<dbReference type="FunFam" id="3.90.550.10:FF:000196">
    <property type="entry name" value="Glycosyl transferase"/>
    <property type="match status" value="1"/>
</dbReference>
<dbReference type="PANTHER" id="PTHR37316">
    <property type="entry name" value="TEICHOIC ACID GLYCEROL-PHOSPHATE PRIMASE"/>
    <property type="match status" value="1"/>
</dbReference>
<dbReference type="SUPFAM" id="SSF53448">
    <property type="entry name" value="Nucleotide-diphospho-sugar transferases"/>
    <property type="match status" value="1"/>
</dbReference>
<dbReference type="Proteomes" id="UP000283128">
    <property type="component" value="Unassembled WGS sequence"/>
</dbReference>
<dbReference type="GO" id="GO:0047355">
    <property type="term" value="F:CDP-glycerol glycerophosphotransferase activity"/>
    <property type="evidence" value="ECO:0007669"/>
    <property type="project" value="InterPro"/>
</dbReference>
<dbReference type="InterPro" id="IPR001173">
    <property type="entry name" value="Glyco_trans_2-like"/>
</dbReference>
<comment type="subcellular location">
    <subcellularLocation>
        <location evidence="1">Cell membrane</location>
        <topology evidence="1">Peripheral membrane protein</topology>
    </subcellularLocation>
</comment>
<dbReference type="OrthoDB" id="3183633at2"/>
<dbReference type="RefSeq" id="WP_127828873.1">
    <property type="nucleotide sequence ID" value="NZ_RZYA01000006.1"/>
</dbReference>
<comment type="caution">
    <text evidence="8">The sequence shown here is derived from an EMBL/GenBank/DDBJ whole genome shotgun (WGS) entry which is preliminary data.</text>
</comment>
<evidence type="ECO:0000259" key="7">
    <source>
        <dbReference type="Pfam" id="PF00535"/>
    </source>
</evidence>
<evidence type="ECO:0000256" key="4">
    <source>
        <dbReference type="ARBA" id="ARBA00022679"/>
    </source>
</evidence>
<dbReference type="Gene3D" id="3.40.50.12580">
    <property type="match status" value="1"/>
</dbReference>
<dbReference type="InterPro" id="IPR043148">
    <property type="entry name" value="TagF_C"/>
</dbReference>
<dbReference type="Gene3D" id="3.40.50.11820">
    <property type="match status" value="1"/>
</dbReference>
<evidence type="ECO:0000256" key="6">
    <source>
        <dbReference type="ARBA" id="ARBA00023136"/>
    </source>
</evidence>
<dbReference type="InterPro" id="IPR043149">
    <property type="entry name" value="TagF_N"/>
</dbReference>
<evidence type="ECO:0000313" key="8">
    <source>
        <dbReference type="EMBL" id="RVU24519.1"/>
    </source>
</evidence>
<dbReference type="SUPFAM" id="SSF53756">
    <property type="entry name" value="UDP-Glycosyltransferase/glycogen phosphorylase"/>
    <property type="match status" value="1"/>
</dbReference>
<sequence>MPRFSVIVPVYKVQAYLHACLESVLEQSCSDLEVIAVDDCSPDASGAIVEEFAARDKRVRPVRLAENVGLGRARNAGLEHATGDYVLFLDSDDTLTPGALQAIARRIDETGGPDVLVYDYARTYWTGEAVRNQYADRLTQDGPAPFTLTERPELLQLLMIVSNKAYRRAFVEEQGFAFPPGYYEDTPWTYPVLMSARTIATLDRVCLHYRQRRRGNILGTTSRDHFDIFDQYDRVFAFLDEHPELSEAWRPLVFRKMVEHLVTVFTRPDRLPRDSRAAFLRRARAHYRRHRVPGAPVAARDRLRHGLVRLGAHRTYRTLAAAMRVTRRVRGFARRLRRALGDAALQAHYRVQLRLPLRADRAVFSSHGGRGHGCDPGALEAAFRTHAPHIGTAWIARPEHHPILPPGTEALCPGTAAYWTALARSKYLVSNTALDHRLVKRPGQVVIQTRHGTPLKKTGLDLQEHPAAARGQDFGRLLRDVDTWDYVLSANRHSTLVWERAFPSSYTTLEYGCPRNDAFHRATSRDVARIRDSLGIPKGARAILYAPTHRDYRRTQRSCLDLERVLRQLRPDFVVLTRARLPLASGGARLIDVSDHPSVETLCLAADALVTDYSSLMFDYANLDRPIVIHAGDWEAYEAARGTYFDVRASPPGAVARSEDELIDIFATGHWCGSRSAQLRAAFRERFCPYDDGRAAERVVRHIVLGEEPRSVPVVPLRERQPVLAVEQVGPRA</sequence>
<gene>
    <name evidence="8" type="ORF">EOT10_16085</name>
</gene>
<dbReference type="InterPro" id="IPR029044">
    <property type="entry name" value="Nucleotide-diphossugar_trans"/>
</dbReference>
<protein>
    <submittedName>
        <fullName evidence="8">CDP-glycerol:glycerophosphate glycerophosphotransferase</fullName>
    </submittedName>
</protein>
<keyword evidence="5" id="KW-0777">Teichoic acid biosynthesis</keyword>
<dbReference type="GO" id="GO:0005886">
    <property type="term" value="C:plasma membrane"/>
    <property type="evidence" value="ECO:0007669"/>
    <property type="project" value="UniProtKB-SubCell"/>
</dbReference>
<dbReference type="Pfam" id="PF00535">
    <property type="entry name" value="Glycos_transf_2"/>
    <property type="match status" value="1"/>
</dbReference>
<dbReference type="PANTHER" id="PTHR37316:SF3">
    <property type="entry name" value="TEICHOIC ACID GLYCEROL-PHOSPHATE TRANSFERASE"/>
    <property type="match status" value="1"/>
</dbReference>
<proteinExistence type="inferred from homology"/>
<dbReference type="GO" id="GO:0019350">
    <property type="term" value="P:teichoic acid biosynthetic process"/>
    <property type="evidence" value="ECO:0007669"/>
    <property type="project" value="UniProtKB-KW"/>
</dbReference>
<evidence type="ECO:0000256" key="5">
    <source>
        <dbReference type="ARBA" id="ARBA00022944"/>
    </source>
</evidence>
<evidence type="ECO:0000256" key="3">
    <source>
        <dbReference type="ARBA" id="ARBA00022475"/>
    </source>
</evidence>
<organism evidence="8 9">
    <name type="scientific">Streptomyces antnestii</name>
    <dbReference type="NCBI Taxonomy" id="2494256"/>
    <lineage>
        <taxon>Bacteria</taxon>
        <taxon>Bacillati</taxon>
        <taxon>Actinomycetota</taxon>
        <taxon>Actinomycetes</taxon>
        <taxon>Kitasatosporales</taxon>
        <taxon>Streptomycetaceae</taxon>
        <taxon>Streptomyces</taxon>
    </lineage>
</organism>
<keyword evidence="3" id="KW-1003">Cell membrane</keyword>
<keyword evidence="4 8" id="KW-0808">Transferase</keyword>
<keyword evidence="9" id="KW-1185">Reference proteome</keyword>
<reference evidence="8 9" key="1">
    <citation type="submission" date="2019-01" db="EMBL/GenBank/DDBJ databases">
        <title>Genome sequences of Streptomyces and Rhizobium isolates collected from root and soil.</title>
        <authorList>
            <person name="Chhettri S."/>
            <person name="Sevigny J.L."/>
            <person name="Sen A."/>
            <person name="Ennis N."/>
            <person name="Tisa L."/>
        </authorList>
    </citation>
    <scope>NUCLEOTIDE SEQUENCE [LARGE SCALE GENOMIC DNA]</scope>
    <source>
        <strain evidence="8 9">San01</strain>
    </source>
</reference>